<keyword evidence="4" id="KW-1185">Reference proteome</keyword>
<accession>A0ABU1JNW1</accession>
<evidence type="ECO:0000259" key="2">
    <source>
        <dbReference type="Pfam" id="PF20057"/>
    </source>
</evidence>
<gene>
    <name evidence="3" type="ORF">E9232_002528</name>
</gene>
<name>A0ABU1JNW1_9PROT</name>
<dbReference type="Proteomes" id="UP001262410">
    <property type="component" value="Unassembled WGS sequence"/>
</dbReference>
<feature type="region of interest" description="Disordered" evidence="1">
    <location>
        <begin position="1"/>
        <end position="23"/>
    </location>
</feature>
<feature type="domain" description="DUF6456" evidence="2">
    <location>
        <begin position="58"/>
        <end position="166"/>
    </location>
</feature>
<organism evidence="3 4">
    <name type="scientific">Inquilinus ginsengisoli</name>
    <dbReference type="NCBI Taxonomy" id="363840"/>
    <lineage>
        <taxon>Bacteria</taxon>
        <taxon>Pseudomonadati</taxon>
        <taxon>Pseudomonadota</taxon>
        <taxon>Alphaproteobacteria</taxon>
        <taxon>Rhodospirillales</taxon>
        <taxon>Rhodospirillaceae</taxon>
        <taxon>Inquilinus</taxon>
    </lineage>
</organism>
<comment type="caution">
    <text evidence="3">The sequence shown here is derived from an EMBL/GenBank/DDBJ whole genome shotgun (WGS) entry which is preliminary data.</text>
</comment>
<evidence type="ECO:0000313" key="3">
    <source>
        <dbReference type="EMBL" id="MDR6290007.1"/>
    </source>
</evidence>
<evidence type="ECO:0000256" key="1">
    <source>
        <dbReference type="SAM" id="MobiDB-lite"/>
    </source>
</evidence>
<dbReference type="RefSeq" id="WP_309794402.1">
    <property type="nucleotide sequence ID" value="NZ_JAVDPW010000004.1"/>
</dbReference>
<reference evidence="3 4" key="1">
    <citation type="submission" date="2023-07" db="EMBL/GenBank/DDBJ databases">
        <title>Sorghum-associated microbial communities from plants grown in Nebraska, USA.</title>
        <authorList>
            <person name="Schachtman D."/>
        </authorList>
    </citation>
    <scope>NUCLEOTIDE SEQUENCE [LARGE SCALE GENOMIC DNA]</scope>
    <source>
        <strain evidence="3 4">584</strain>
    </source>
</reference>
<dbReference type="InterPro" id="IPR045599">
    <property type="entry name" value="DUF6456"/>
</dbReference>
<dbReference type="EMBL" id="JAVDPW010000004">
    <property type="protein sequence ID" value="MDR6290007.1"/>
    <property type="molecule type" value="Genomic_DNA"/>
</dbReference>
<sequence>MAKDRTRQKPSAAVMRETPERARHAAGIVDRPISTALGAPVGRLVQAPIDRLIARGSISRRMHSAGQTLRGQFEIGVLGAQNRDGELPPGIRGTAMTRTPGEVQLDTLAAYRTALRCLGAHVGAVVVAVCCYEYDVSVVAEQQGRNRDKVMGVLEDGLKTLADHYRLTGTDEPARAGF</sequence>
<protein>
    <recommendedName>
        <fullName evidence="2">DUF6456 domain-containing protein</fullName>
    </recommendedName>
</protein>
<proteinExistence type="predicted"/>
<evidence type="ECO:0000313" key="4">
    <source>
        <dbReference type="Proteomes" id="UP001262410"/>
    </source>
</evidence>
<dbReference type="Pfam" id="PF20057">
    <property type="entry name" value="DUF6456"/>
    <property type="match status" value="1"/>
</dbReference>